<reference evidence="13 14" key="1">
    <citation type="submission" date="2016-08" db="EMBL/GenBank/DDBJ databases">
        <title>Complete genome sequence of Fictibacillus arsenicus G25-54, a strain with toxicity to nematodes and a potential arsenic-resistance activity.</title>
        <authorList>
            <person name="Zheng Z."/>
        </authorList>
    </citation>
    <scope>NUCLEOTIDE SEQUENCE [LARGE SCALE GENOMIC DNA]</scope>
    <source>
        <strain evidence="13 14">G25-54</strain>
    </source>
</reference>
<dbReference type="Pfam" id="PF00905">
    <property type="entry name" value="Transpeptidase"/>
    <property type="match status" value="1"/>
</dbReference>
<comment type="similarity">
    <text evidence="3">Belongs to the transpeptidase family.</text>
</comment>
<dbReference type="STRING" id="255247.ABE41_012910"/>
<dbReference type="GO" id="GO:0005886">
    <property type="term" value="C:plasma membrane"/>
    <property type="evidence" value="ECO:0007669"/>
    <property type="project" value="UniProtKB-SubCell"/>
</dbReference>
<dbReference type="GO" id="GO:0071555">
    <property type="term" value="P:cell wall organization"/>
    <property type="evidence" value="ECO:0007669"/>
    <property type="project" value="UniProtKB-KW"/>
</dbReference>
<evidence type="ECO:0000259" key="12">
    <source>
        <dbReference type="Pfam" id="PF03717"/>
    </source>
</evidence>
<dbReference type="KEGG" id="far:ABE41_012910"/>
<evidence type="ECO:0000313" key="13">
    <source>
        <dbReference type="EMBL" id="ANX12911.1"/>
    </source>
</evidence>
<keyword evidence="7" id="KW-0573">Peptidoglycan synthesis</keyword>
<dbReference type="GO" id="GO:0008658">
    <property type="term" value="F:penicillin binding"/>
    <property type="evidence" value="ECO:0007669"/>
    <property type="project" value="InterPro"/>
</dbReference>
<dbReference type="InterPro" id="IPR001460">
    <property type="entry name" value="PCN-bd_Tpept"/>
</dbReference>
<dbReference type="PANTHER" id="PTHR30627:SF2">
    <property type="entry name" value="PEPTIDOGLYCAN D,D-TRANSPEPTIDASE MRDA"/>
    <property type="match status" value="1"/>
</dbReference>
<evidence type="ECO:0000256" key="4">
    <source>
        <dbReference type="ARBA" id="ARBA00022475"/>
    </source>
</evidence>
<evidence type="ECO:0000259" key="11">
    <source>
        <dbReference type="Pfam" id="PF00905"/>
    </source>
</evidence>
<keyword evidence="9" id="KW-0472">Membrane</keyword>
<dbReference type="SUPFAM" id="SSF56519">
    <property type="entry name" value="Penicillin binding protein dimerisation domain"/>
    <property type="match status" value="1"/>
</dbReference>
<keyword evidence="14" id="KW-1185">Reference proteome</keyword>
<dbReference type="SUPFAM" id="SSF56601">
    <property type="entry name" value="beta-lactamase/transpeptidase-like"/>
    <property type="match status" value="1"/>
</dbReference>
<dbReference type="Gene3D" id="1.10.10.1230">
    <property type="entry name" value="Penicillin-binding protein, N-terminal non-catalytic domain, head sub-domain"/>
    <property type="match status" value="1"/>
</dbReference>
<keyword evidence="5" id="KW-0812">Transmembrane</keyword>
<evidence type="ECO:0000256" key="8">
    <source>
        <dbReference type="ARBA" id="ARBA00022989"/>
    </source>
</evidence>
<name>A0A1B1Z686_9BACL</name>
<feature type="domain" description="Penicillin-binding protein transpeptidase" evidence="11">
    <location>
        <begin position="340"/>
        <end position="653"/>
    </location>
</feature>
<dbReference type="EMBL" id="CP016761">
    <property type="protein sequence ID" value="ANX12911.1"/>
    <property type="molecule type" value="Genomic_DNA"/>
</dbReference>
<dbReference type="Gene3D" id="3.90.1310.10">
    <property type="entry name" value="Penicillin-binding protein 2a (Domain 2)"/>
    <property type="match status" value="1"/>
</dbReference>
<dbReference type="Gene3D" id="3.40.710.10">
    <property type="entry name" value="DD-peptidase/beta-lactamase superfamily"/>
    <property type="match status" value="1"/>
</dbReference>
<evidence type="ECO:0000256" key="5">
    <source>
        <dbReference type="ARBA" id="ARBA00022692"/>
    </source>
</evidence>
<dbReference type="GO" id="GO:0009002">
    <property type="term" value="F:serine-type D-Ala-D-Ala carboxypeptidase activity"/>
    <property type="evidence" value="ECO:0007669"/>
    <property type="project" value="UniProtKB-EC"/>
</dbReference>
<feature type="domain" description="Penicillin-binding protein dimerisation" evidence="12">
    <location>
        <begin position="59"/>
        <end position="287"/>
    </location>
</feature>
<dbReference type="GO" id="GO:0008360">
    <property type="term" value="P:regulation of cell shape"/>
    <property type="evidence" value="ECO:0007669"/>
    <property type="project" value="UniProtKB-KW"/>
</dbReference>
<dbReference type="InterPro" id="IPR050515">
    <property type="entry name" value="Beta-lactam/transpept"/>
</dbReference>
<comment type="subcellular location">
    <subcellularLocation>
        <location evidence="2">Cell membrane</location>
    </subcellularLocation>
    <subcellularLocation>
        <location evidence="1">Membrane</location>
        <topology evidence="1">Single-pass membrane protein</topology>
    </subcellularLocation>
</comment>
<dbReference type="UniPathway" id="UPA00219"/>
<dbReference type="AlphaFoldDB" id="A0A1B1Z686"/>
<evidence type="ECO:0000256" key="7">
    <source>
        <dbReference type="ARBA" id="ARBA00022984"/>
    </source>
</evidence>
<dbReference type="InterPro" id="IPR012338">
    <property type="entry name" value="Beta-lactam/transpept-like"/>
</dbReference>
<keyword evidence="4" id="KW-1003">Cell membrane</keyword>
<sequence>MKTKSNKKKNHVPIRMNALFLSVFFLFSVLVLRLGYIQIVKGEEYKRTAYLTENVTTKLDAPRGKMFDANYRVVVDNEPVFSITYTRTREADTVKRHEIAKKMAELIDKDSEELTERDKKDYFIFLNEEEVEKRISAAEKESTPPEELYDLMLEKVTQEDIESLTKQQLEVLSIKSEMDRGYTLSPQRIKIGATKEEIALISEHLPELEGVDIKPDAERSYPFKDSFRDIFGQVKQIPKSKMDYYTSRGNDRNDMVGTSFLEEQYESVLRGTKTKIKYVTDKVGNPVGDPVEEDGARGSDLVLTVDMELQQEVEKVIEEELKEAIRGKYAYDNKELKNAYVVMMDPNTGEILSMAGKEYNRKSGKFNDIPFGNIYHSYAMGSTVKGATVLTGLHEGVIERNTVINDAPLKFGDGRQLKSHANMGPVDAVEALEGSSNIFMWHIAMRLSGYDYTNKRFNDHKVKEAFDILRNSYSQFGLGVPTGIDLPSEATGYNTGMSNELFQAMFFSIGQFDTYTPMQLAQYVSTIANGGLRMQPHLLKEIREPSVNPNKLGKLLYRFEPNVMNKIEMKPNHIEVVQKGFYEVMHGSNGTAAWIFKDKEYNPAGKTGTAEVDKETGLVNKTLVGYAPYENPEVAFAVVVPDIREGYTNNEIAEGVLDAYFSLKKEGIPTEPESKQTNENNEPR</sequence>
<keyword evidence="10" id="KW-0961">Cell wall biogenesis/degradation</keyword>
<keyword evidence="6" id="KW-0133">Cell shape</keyword>
<evidence type="ECO:0000256" key="6">
    <source>
        <dbReference type="ARBA" id="ARBA00022960"/>
    </source>
</evidence>
<evidence type="ECO:0000256" key="3">
    <source>
        <dbReference type="ARBA" id="ARBA00007171"/>
    </source>
</evidence>
<dbReference type="GO" id="GO:0009252">
    <property type="term" value="P:peptidoglycan biosynthetic process"/>
    <property type="evidence" value="ECO:0007669"/>
    <property type="project" value="UniProtKB-UniPathway"/>
</dbReference>
<dbReference type="GO" id="GO:0071972">
    <property type="term" value="F:peptidoglycan L,D-transpeptidase activity"/>
    <property type="evidence" value="ECO:0007669"/>
    <property type="project" value="TreeGrafter"/>
</dbReference>
<dbReference type="Pfam" id="PF03717">
    <property type="entry name" value="PBP_dimer"/>
    <property type="match status" value="1"/>
</dbReference>
<dbReference type="OrthoDB" id="9770103at2"/>
<evidence type="ECO:0000256" key="1">
    <source>
        <dbReference type="ARBA" id="ARBA00004167"/>
    </source>
</evidence>
<evidence type="ECO:0000256" key="9">
    <source>
        <dbReference type="ARBA" id="ARBA00023136"/>
    </source>
</evidence>
<dbReference type="InterPro" id="IPR036138">
    <property type="entry name" value="PBP_dimer_sf"/>
</dbReference>
<evidence type="ECO:0000313" key="14">
    <source>
        <dbReference type="Proteomes" id="UP000077412"/>
    </source>
</evidence>
<dbReference type="RefSeq" id="WP_066290957.1">
    <property type="nucleotide sequence ID" value="NZ_CP016761.1"/>
</dbReference>
<dbReference type="InterPro" id="IPR005311">
    <property type="entry name" value="PBP_dimer"/>
</dbReference>
<organism evidence="13 14">
    <name type="scientific">Fictibacillus arsenicus</name>
    <dbReference type="NCBI Taxonomy" id="255247"/>
    <lineage>
        <taxon>Bacteria</taxon>
        <taxon>Bacillati</taxon>
        <taxon>Bacillota</taxon>
        <taxon>Bacilli</taxon>
        <taxon>Bacillales</taxon>
        <taxon>Fictibacillaceae</taxon>
        <taxon>Fictibacillus</taxon>
    </lineage>
</organism>
<dbReference type="Proteomes" id="UP000077412">
    <property type="component" value="Chromosome"/>
</dbReference>
<evidence type="ECO:0000256" key="10">
    <source>
        <dbReference type="ARBA" id="ARBA00023316"/>
    </source>
</evidence>
<dbReference type="PANTHER" id="PTHR30627">
    <property type="entry name" value="PEPTIDOGLYCAN D,D-TRANSPEPTIDASE"/>
    <property type="match status" value="1"/>
</dbReference>
<evidence type="ECO:0000256" key="2">
    <source>
        <dbReference type="ARBA" id="ARBA00004236"/>
    </source>
</evidence>
<proteinExistence type="inferred from homology"/>
<accession>A0A1B1Z686</accession>
<gene>
    <name evidence="13" type="ORF">ABE41_012910</name>
</gene>
<keyword evidence="8" id="KW-1133">Transmembrane helix</keyword>
<protein>
    <submittedName>
        <fullName evidence="13">Uncharacterized protein</fullName>
    </submittedName>
</protein>